<dbReference type="GO" id="GO:0046872">
    <property type="term" value="F:metal ion binding"/>
    <property type="evidence" value="ECO:0007669"/>
    <property type="project" value="UniProtKB-KW"/>
</dbReference>
<evidence type="ECO:0000256" key="1">
    <source>
        <dbReference type="ARBA" id="ARBA00022723"/>
    </source>
</evidence>
<protein>
    <submittedName>
        <fullName evidence="5">Prostaglandin-endoperoxide synthase 2</fullName>
    </submittedName>
</protein>
<dbReference type="AlphaFoldDB" id="A0A560KUT8"/>
<evidence type="ECO:0000256" key="2">
    <source>
        <dbReference type="ARBA" id="ARBA00022964"/>
    </source>
</evidence>
<dbReference type="Gene3D" id="1.10.640.10">
    <property type="entry name" value="Haem peroxidase domain superfamily, animal type"/>
    <property type="match status" value="1"/>
</dbReference>
<keyword evidence="2" id="KW-0223">Dioxygenase</keyword>
<evidence type="ECO:0000256" key="4">
    <source>
        <dbReference type="ARBA" id="ARBA00023004"/>
    </source>
</evidence>
<evidence type="ECO:0000313" key="5">
    <source>
        <dbReference type="EMBL" id="TWB86877.1"/>
    </source>
</evidence>
<reference evidence="5 6" key="1">
    <citation type="submission" date="2019-06" db="EMBL/GenBank/DDBJ databases">
        <title>Genomic Encyclopedia of Type Strains, Phase IV (KMG-V): Genome sequencing to study the core and pangenomes of soil and plant-associated prokaryotes.</title>
        <authorList>
            <person name="Whitman W."/>
        </authorList>
    </citation>
    <scope>NUCLEOTIDE SEQUENCE [LARGE SCALE GENOMIC DNA]</scope>
    <source>
        <strain evidence="5 6">BR 10355</strain>
    </source>
</reference>
<keyword evidence="1" id="KW-0479">Metal-binding</keyword>
<evidence type="ECO:0000256" key="3">
    <source>
        <dbReference type="ARBA" id="ARBA00023002"/>
    </source>
</evidence>
<keyword evidence="3" id="KW-0560">Oxidoreductase</keyword>
<dbReference type="CDD" id="cd09816">
    <property type="entry name" value="prostaglandin_endoperoxide_synthase"/>
    <property type="match status" value="1"/>
</dbReference>
<dbReference type="SUPFAM" id="SSF48113">
    <property type="entry name" value="Heme-dependent peroxidases"/>
    <property type="match status" value="1"/>
</dbReference>
<dbReference type="GO" id="GO:0016702">
    <property type="term" value="F:oxidoreductase activity, acting on single donors with incorporation of molecular oxygen, incorporation of two atoms of oxygen"/>
    <property type="evidence" value="ECO:0007669"/>
    <property type="project" value="TreeGrafter"/>
</dbReference>
<organism evidence="5 6">
    <name type="scientific">Bradyrhizobium macuxiense</name>
    <dbReference type="NCBI Taxonomy" id="1755647"/>
    <lineage>
        <taxon>Bacteria</taxon>
        <taxon>Pseudomonadati</taxon>
        <taxon>Pseudomonadota</taxon>
        <taxon>Alphaproteobacteria</taxon>
        <taxon>Hyphomicrobiales</taxon>
        <taxon>Nitrobacteraceae</taxon>
        <taxon>Bradyrhizobium</taxon>
    </lineage>
</organism>
<dbReference type="InterPro" id="IPR050783">
    <property type="entry name" value="Oxylipin_biosynth_metab"/>
</dbReference>
<dbReference type="PROSITE" id="PS50292">
    <property type="entry name" value="PEROXIDASE_3"/>
    <property type="match status" value="1"/>
</dbReference>
<dbReference type="GO" id="GO:0006979">
    <property type="term" value="P:response to oxidative stress"/>
    <property type="evidence" value="ECO:0007669"/>
    <property type="project" value="InterPro"/>
</dbReference>
<gene>
    <name evidence="5" type="ORF">FBZ93_1253</name>
</gene>
<dbReference type="PANTHER" id="PTHR11903">
    <property type="entry name" value="PROSTAGLANDIN G/H SYNTHASE"/>
    <property type="match status" value="1"/>
</dbReference>
<dbReference type="GO" id="GO:0004666">
    <property type="term" value="F:prostaglandin-endoperoxide synthase activity"/>
    <property type="evidence" value="ECO:0007669"/>
    <property type="project" value="TreeGrafter"/>
</dbReference>
<dbReference type="InterPro" id="IPR019791">
    <property type="entry name" value="Haem_peroxidase_animal"/>
</dbReference>
<sequence>MPCIFYSLAEMPSGFISRRCCMGPTPESIAQRDTSRDGLRNKIESFLLTHGRPFWRFVNRLPWLSRIVNRVIVNDAVSKAPFRPLLLSTMADYPSWSSLTERTWFSRYLPPKDMPNLPPVDDFAYLYVTRASGPRLSDKSTLLFPTFAQWFTDGFMMTSASDTRRTTTSHQIDLGQLYGLTDDVQHALRTLDNGPGKRGRLLSEIVGGEEWAPRLFDDHGVRIPRFDALPAPMKMPDSLPVDRKATLFAFGGERANSTLFTAAINTLFLREHNRLCGVIEAANPGWDDERVFQTARNVSVVQLIKVVVEEYINHISPYWFRLLSDPSPCYTAGWNRENWIPVEFNLLYRWHSLVPETAVWNGAPMPIGGARFGNQPLLRDGLGIALDSASKSQVWRLGLFNTAEFLRPVEVASLKQGRDNRLASYNDYRERMKYPRVTRFEQISGDPEVVAALKRLYADDVERVEFFVGLFAEDPPERSAVPPLIGRMVALDAFSHALTNPLLSPHVFKEETFSPAGWASIAKTSSLRDLADRNLPNGTAGLRISMDLPTHLSVA</sequence>
<keyword evidence="4" id="KW-0408">Iron</keyword>
<dbReference type="GO" id="GO:0020037">
    <property type="term" value="F:heme binding"/>
    <property type="evidence" value="ECO:0007669"/>
    <property type="project" value="InterPro"/>
</dbReference>
<dbReference type="Proteomes" id="UP000321304">
    <property type="component" value="Unassembled WGS sequence"/>
</dbReference>
<dbReference type="Pfam" id="PF03098">
    <property type="entry name" value="An_peroxidase"/>
    <property type="match status" value="2"/>
</dbReference>
<dbReference type="InterPro" id="IPR037120">
    <property type="entry name" value="Haem_peroxidase_sf_animal"/>
</dbReference>
<dbReference type="InterPro" id="IPR010255">
    <property type="entry name" value="Haem_peroxidase_sf"/>
</dbReference>
<name>A0A560KUT8_9BRAD</name>
<proteinExistence type="predicted"/>
<evidence type="ECO:0000313" key="6">
    <source>
        <dbReference type="Proteomes" id="UP000321304"/>
    </source>
</evidence>
<keyword evidence="6" id="KW-1185">Reference proteome</keyword>
<dbReference type="GO" id="GO:0005737">
    <property type="term" value="C:cytoplasm"/>
    <property type="evidence" value="ECO:0007669"/>
    <property type="project" value="TreeGrafter"/>
</dbReference>
<accession>A0A560KUT8</accession>
<dbReference type="GO" id="GO:0004601">
    <property type="term" value="F:peroxidase activity"/>
    <property type="evidence" value="ECO:0007669"/>
    <property type="project" value="InterPro"/>
</dbReference>
<dbReference type="PANTHER" id="PTHR11903:SF39">
    <property type="entry name" value="PROSTAGLANDIN G_H SYNTHASE 2-LIKE"/>
    <property type="match status" value="1"/>
</dbReference>
<dbReference type="GO" id="GO:0006631">
    <property type="term" value="P:fatty acid metabolic process"/>
    <property type="evidence" value="ECO:0007669"/>
    <property type="project" value="UniProtKB-ARBA"/>
</dbReference>
<comment type="caution">
    <text evidence="5">The sequence shown here is derived from an EMBL/GenBank/DDBJ whole genome shotgun (WGS) entry which is preliminary data.</text>
</comment>
<dbReference type="EMBL" id="VITY01000025">
    <property type="protein sequence ID" value="TWB86877.1"/>
    <property type="molecule type" value="Genomic_DNA"/>
</dbReference>
<dbReference type="PRINTS" id="PR00457">
    <property type="entry name" value="ANPEROXIDASE"/>
</dbReference>